<dbReference type="EMBL" id="RLIH01000002">
    <property type="protein sequence ID" value="RVU55542.1"/>
    <property type="molecule type" value="Genomic_DNA"/>
</dbReference>
<feature type="transmembrane region" description="Helical" evidence="1">
    <location>
        <begin position="257"/>
        <end position="282"/>
    </location>
</feature>
<feature type="transmembrane region" description="Helical" evidence="1">
    <location>
        <begin position="134"/>
        <end position="155"/>
    </location>
</feature>
<keyword evidence="1" id="KW-0812">Transmembrane</keyword>
<feature type="transmembrane region" description="Helical" evidence="1">
    <location>
        <begin position="57"/>
        <end position="78"/>
    </location>
</feature>
<accession>A0A437S961</accession>
<dbReference type="Proteomes" id="UP000288812">
    <property type="component" value="Unassembled WGS sequence"/>
</dbReference>
<keyword evidence="1" id="KW-1133">Transmembrane helix</keyword>
<organism evidence="3 4">
    <name type="scientific">Anaerosphaera multitolerans</name>
    <dbReference type="NCBI Taxonomy" id="2487351"/>
    <lineage>
        <taxon>Bacteria</taxon>
        <taxon>Bacillati</taxon>
        <taxon>Bacillota</taxon>
        <taxon>Tissierellia</taxon>
        <taxon>Tissierellales</taxon>
        <taxon>Peptoniphilaceae</taxon>
        <taxon>Anaerosphaera</taxon>
    </lineage>
</organism>
<feature type="transmembrane region" description="Helical" evidence="1">
    <location>
        <begin position="162"/>
        <end position="183"/>
    </location>
</feature>
<feature type="transmembrane region" description="Helical" evidence="1">
    <location>
        <begin position="195"/>
        <end position="216"/>
    </location>
</feature>
<feature type="domain" description="DUF112" evidence="2">
    <location>
        <begin position="16"/>
        <end position="438"/>
    </location>
</feature>
<feature type="transmembrane region" description="Helical" evidence="1">
    <location>
        <begin position="353"/>
        <end position="377"/>
    </location>
</feature>
<feature type="transmembrane region" description="Helical" evidence="1">
    <location>
        <begin position="418"/>
        <end position="441"/>
    </location>
</feature>
<protein>
    <submittedName>
        <fullName evidence="3">Tat pathway signal protein</fullName>
    </submittedName>
</protein>
<feature type="transmembrane region" description="Helical" evidence="1">
    <location>
        <begin position="105"/>
        <end position="128"/>
    </location>
</feature>
<keyword evidence="4" id="KW-1185">Reference proteome</keyword>
<feature type="transmembrane region" description="Helical" evidence="1">
    <location>
        <begin position="389"/>
        <end position="406"/>
    </location>
</feature>
<feature type="transmembrane region" description="Helical" evidence="1">
    <location>
        <begin position="6"/>
        <end position="29"/>
    </location>
</feature>
<gene>
    <name evidence="3" type="ORF">EF514_02095</name>
</gene>
<feature type="transmembrane region" description="Helical" evidence="1">
    <location>
        <begin position="314"/>
        <end position="341"/>
    </location>
</feature>
<feature type="transmembrane region" description="Helical" evidence="1">
    <location>
        <begin position="461"/>
        <end position="485"/>
    </location>
</feature>
<dbReference type="InterPro" id="IPR002823">
    <property type="entry name" value="DUF112_TM"/>
</dbReference>
<dbReference type="AlphaFoldDB" id="A0A437S961"/>
<name>A0A437S961_9FIRM</name>
<reference evidence="3 4" key="1">
    <citation type="submission" date="2018-11" db="EMBL/GenBank/DDBJ databases">
        <title>Genome sequencing and assembly of Anaerosphaera sp. nov., GS7-6-2.</title>
        <authorList>
            <person name="Rettenmaier R."/>
            <person name="Liebl W."/>
            <person name="Zverlov V."/>
        </authorList>
    </citation>
    <scope>NUCLEOTIDE SEQUENCE [LARGE SCALE GENOMIC DNA]</scope>
    <source>
        <strain evidence="3 4">GS7-6-2</strain>
    </source>
</reference>
<evidence type="ECO:0000259" key="2">
    <source>
        <dbReference type="Pfam" id="PF01970"/>
    </source>
</evidence>
<proteinExistence type="predicted"/>
<sequence>MIIEGILAVITSPVCLILVFLGVVVGIVFGSIPGLSATMALVLFLPMSFGMDPINGISLLIGLYIGGISGGLISAILLKIPGTPSSIATVFDGGPMADRGEAGRALGIGILYSFIGGIISVIALIFISPYLANIALKFTPFEYFAIAFFSLTIIASLSGDSLINGVLSGLSGMAFAFVGMAPLDSYTRFTFGNYQLLSGFDIVIILLGIFAVKDILEVGFNRKKIKAEGIKKTYKMKGFGISLEEFKEQFGNMIRSALIGLGIGILPGIGGSTSSILAYSAAKNTSKYPEKFGTGAIDGVIASETSNNATTGGALIPLLTMGIPGNTVTAVLLGGLMIHGISPGPLIFEKNGVFMYAIFTSLIIANIYMIIVEFLGINWFVKLLDIPKTILLPIVMVTCTVGAFAVNNRMFDVWGMLLFGLIGLLFKILDIPTTPFIIGFILSPMAEENLRRALLMSNNSIIPFFTRPISLVFIVLGFFSIAISIRRALKNKEFKEL</sequence>
<dbReference type="OrthoDB" id="9781349at2"/>
<dbReference type="PANTHER" id="PTHR35342:SF5">
    <property type="entry name" value="TRICARBOXYLIC TRANSPORT PROTEIN"/>
    <property type="match status" value="1"/>
</dbReference>
<evidence type="ECO:0000313" key="3">
    <source>
        <dbReference type="EMBL" id="RVU55542.1"/>
    </source>
</evidence>
<dbReference type="PANTHER" id="PTHR35342">
    <property type="entry name" value="TRICARBOXYLIC TRANSPORT PROTEIN"/>
    <property type="match status" value="1"/>
</dbReference>
<keyword evidence="1" id="KW-0472">Membrane</keyword>
<comment type="caution">
    <text evidence="3">The sequence shown here is derived from an EMBL/GenBank/DDBJ whole genome shotgun (WGS) entry which is preliminary data.</text>
</comment>
<dbReference type="Pfam" id="PF01970">
    <property type="entry name" value="TctA"/>
    <property type="match status" value="1"/>
</dbReference>
<evidence type="ECO:0000256" key="1">
    <source>
        <dbReference type="SAM" id="Phobius"/>
    </source>
</evidence>
<evidence type="ECO:0000313" key="4">
    <source>
        <dbReference type="Proteomes" id="UP000288812"/>
    </source>
</evidence>
<dbReference type="RefSeq" id="WP_127723326.1">
    <property type="nucleotide sequence ID" value="NZ_RLIH01000002.1"/>
</dbReference>